<feature type="non-terminal residue" evidence="2">
    <location>
        <position position="213"/>
    </location>
</feature>
<comment type="caution">
    <text evidence="2">The sequence shown here is derived from an EMBL/GenBank/DDBJ whole genome shotgun (WGS) entry which is preliminary data.</text>
</comment>
<dbReference type="AlphaFoldDB" id="A0A0F9A3U0"/>
<feature type="region of interest" description="Disordered" evidence="1">
    <location>
        <begin position="1"/>
        <end position="45"/>
    </location>
</feature>
<reference evidence="2" key="1">
    <citation type="journal article" date="2015" name="Nature">
        <title>Complex archaea that bridge the gap between prokaryotes and eukaryotes.</title>
        <authorList>
            <person name="Spang A."/>
            <person name="Saw J.H."/>
            <person name="Jorgensen S.L."/>
            <person name="Zaremba-Niedzwiedzka K."/>
            <person name="Martijn J."/>
            <person name="Lind A.E."/>
            <person name="van Eijk R."/>
            <person name="Schleper C."/>
            <person name="Guy L."/>
            <person name="Ettema T.J."/>
        </authorList>
    </citation>
    <scope>NUCLEOTIDE SEQUENCE</scope>
</reference>
<name>A0A0F9A3U0_9ZZZZ</name>
<protein>
    <submittedName>
        <fullName evidence="2">Uncharacterized protein</fullName>
    </submittedName>
</protein>
<dbReference type="InterPro" id="IPR007731">
    <property type="entry name" value="DUF669"/>
</dbReference>
<evidence type="ECO:0000256" key="1">
    <source>
        <dbReference type="SAM" id="MobiDB-lite"/>
    </source>
</evidence>
<sequence length="213" mass="24413">MAKKKAKKESKKKSSKKNLASTLKNIQKGWKKTQPRKVGAPVPDDSYSARIESAVIEESKSSGRLQVHWELEITDGDYKGRKIHKFSGLETDDNLAFLQGDLETLELPIPEKIDDLGEVLEDAKGLLLEINVRTKEEFTNIDFIELLEDDEGEEEEEEEEEDDEEDDEASEDEDEDEAENEDEDEEEEELTKASVRKMNRDELETAIDEYDLS</sequence>
<feature type="region of interest" description="Disordered" evidence="1">
    <location>
        <begin position="142"/>
        <end position="213"/>
    </location>
</feature>
<dbReference type="Pfam" id="PF05037">
    <property type="entry name" value="DUF669"/>
    <property type="match status" value="1"/>
</dbReference>
<dbReference type="EMBL" id="LAZR01056859">
    <property type="protein sequence ID" value="KKK73274.1"/>
    <property type="molecule type" value="Genomic_DNA"/>
</dbReference>
<gene>
    <name evidence="2" type="ORF">LCGC14_2895480</name>
</gene>
<proteinExistence type="predicted"/>
<feature type="compositionally biased region" description="Acidic residues" evidence="1">
    <location>
        <begin position="145"/>
        <end position="189"/>
    </location>
</feature>
<evidence type="ECO:0000313" key="2">
    <source>
        <dbReference type="EMBL" id="KKK73274.1"/>
    </source>
</evidence>
<feature type="compositionally biased region" description="Acidic residues" evidence="1">
    <location>
        <begin position="204"/>
        <end position="213"/>
    </location>
</feature>
<accession>A0A0F9A3U0</accession>
<organism evidence="2">
    <name type="scientific">marine sediment metagenome</name>
    <dbReference type="NCBI Taxonomy" id="412755"/>
    <lineage>
        <taxon>unclassified sequences</taxon>
        <taxon>metagenomes</taxon>
        <taxon>ecological metagenomes</taxon>
    </lineage>
</organism>
<feature type="compositionally biased region" description="Basic residues" evidence="1">
    <location>
        <begin position="1"/>
        <end position="16"/>
    </location>
</feature>